<keyword evidence="3" id="KW-0732">Signal</keyword>
<evidence type="ECO:0000256" key="8">
    <source>
        <dbReference type="ARBA" id="ARBA00023319"/>
    </source>
</evidence>
<protein>
    <submittedName>
        <fullName evidence="10">Uncharacterized protein isoform X1</fullName>
    </submittedName>
</protein>
<dbReference type="Proteomes" id="UP000000437">
    <property type="component" value="Chromosome 10"/>
</dbReference>
<evidence type="ECO:0000256" key="5">
    <source>
        <dbReference type="ARBA" id="ARBA00023136"/>
    </source>
</evidence>
<proteinExistence type="predicted"/>
<evidence type="ECO:0000313" key="10">
    <source>
        <dbReference type="RefSeq" id="XP_068080076.2"/>
    </source>
</evidence>
<reference evidence="10" key="1">
    <citation type="submission" date="2025-08" db="UniProtKB">
        <authorList>
            <consortium name="RefSeq"/>
        </authorList>
    </citation>
    <scope>IDENTIFICATION</scope>
    <source>
        <strain evidence="10">Tuebingen</strain>
        <tissue evidence="10">Fibroblasts and whole tissue</tissue>
    </source>
</reference>
<evidence type="ECO:0000256" key="2">
    <source>
        <dbReference type="ARBA" id="ARBA00022692"/>
    </source>
</evidence>
<evidence type="ECO:0000256" key="4">
    <source>
        <dbReference type="ARBA" id="ARBA00022989"/>
    </source>
</evidence>
<dbReference type="SUPFAM" id="SSF48726">
    <property type="entry name" value="Immunoglobulin"/>
    <property type="match status" value="2"/>
</dbReference>
<accession>A0AB32U185</accession>
<organism evidence="9 10">
    <name type="scientific">Danio rerio</name>
    <name type="common">Zebrafish</name>
    <name type="synonym">Brachydanio rerio</name>
    <dbReference type="NCBI Taxonomy" id="7955"/>
    <lineage>
        <taxon>Eukaryota</taxon>
        <taxon>Metazoa</taxon>
        <taxon>Chordata</taxon>
        <taxon>Craniata</taxon>
        <taxon>Vertebrata</taxon>
        <taxon>Euteleostomi</taxon>
        <taxon>Actinopterygii</taxon>
        <taxon>Neopterygii</taxon>
        <taxon>Teleostei</taxon>
        <taxon>Ostariophysi</taxon>
        <taxon>Cypriniformes</taxon>
        <taxon>Danionidae</taxon>
        <taxon>Danioninae</taxon>
        <taxon>Danio</taxon>
    </lineage>
</organism>
<name>A0AB32U185_DANRE</name>
<sequence>MMLSVSIFVTACKWMLLSLFSAVVAGHTSLTNTSVQTVHRGASVNISCRYKPSDETVSFDVKLENNYSNYILCSVKIMNNSLISQSCKYIVRLIWILNGISFEVSYLQINDTGTYKCVQTRTIPPPSVVLRDDRTFVQVIARPTVSVSQTRALDGFTILCSSEEFYPSAIKQVWMRNGEFQNISQTLNINKTNPDGSFTLHSYLNTSDCENYSCWVNHSTLSQPTTLHVLPNYCNKDQVDVWIAVATSALLILAVLILTVTCERYRRAHHRSPVQSDTPTYVQNEIYSSLGNHHPVPCSPVRLNASQHQGFSL</sequence>
<evidence type="ECO:0000256" key="6">
    <source>
        <dbReference type="ARBA" id="ARBA00023157"/>
    </source>
</evidence>
<dbReference type="PROSITE" id="PS00290">
    <property type="entry name" value="IG_MHC"/>
    <property type="match status" value="1"/>
</dbReference>
<keyword evidence="9" id="KW-1185">Reference proteome</keyword>
<dbReference type="PANTHER" id="PTHR11494">
    <property type="entry name" value="CYTOTOXIC T-LYMPHOCYTE PROTEIN"/>
    <property type="match status" value="1"/>
</dbReference>
<evidence type="ECO:0000313" key="9">
    <source>
        <dbReference type="Proteomes" id="UP000000437"/>
    </source>
</evidence>
<keyword evidence="2" id="KW-0812">Transmembrane</keyword>
<dbReference type="InterPro" id="IPR007110">
    <property type="entry name" value="Ig-like_dom"/>
</dbReference>
<keyword evidence="4" id="KW-1133">Transmembrane helix</keyword>
<dbReference type="Pfam" id="PF07654">
    <property type="entry name" value="C1-set"/>
    <property type="match status" value="1"/>
</dbReference>
<dbReference type="GO" id="GO:0016020">
    <property type="term" value="C:membrane"/>
    <property type="evidence" value="ECO:0007669"/>
    <property type="project" value="UniProtKB-SubCell"/>
</dbReference>
<keyword evidence="5" id="KW-0472">Membrane</keyword>
<dbReference type="InterPro" id="IPR036179">
    <property type="entry name" value="Ig-like_dom_sf"/>
</dbReference>
<dbReference type="GO" id="GO:0042129">
    <property type="term" value="P:regulation of T cell proliferation"/>
    <property type="evidence" value="ECO:0007669"/>
    <property type="project" value="InterPro"/>
</dbReference>
<dbReference type="KEGG" id="dre:103911752"/>
<dbReference type="InterPro" id="IPR013783">
    <property type="entry name" value="Ig-like_fold"/>
</dbReference>
<evidence type="ECO:0000256" key="1">
    <source>
        <dbReference type="ARBA" id="ARBA00004479"/>
    </source>
</evidence>
<dbReference type="InterPro" id="IPR003006">
    <property type="entry name" value="Ig/MHC_CS"/>
</dbReference>
<dbReference type="InterPro" id="IPR040216">
    <property type="entry name" value="CTLA4/CD28"/>
</dbReference>
<comment type="subcellular location">
    <subcellularLocation>
        <location evidence="1">Membrane</location>
        <topology evidence="1">Single-pass type I membrane protein</topology>
    </subcellularLocation>
</comment>
<keyword evidence="8" id="KW-0393">Immunoglobulin domain</keyword>
<dbReference type="PROSITE" id="PS50835">
    <property type="entry name" value="IG_LIKE"/>
    <property type="match status" value="2"/>
</dbReference>
<keyword evidence="7" id="KW-0325">Glycoprotein</keyword>
<keyword evidence="6" id="KW-1015">Disulfide bond</keyword>
<dbReference type="AlphaFoldDB" id="A0AB32U185"/>
<evidence type="ECO:0000256" key="3">
    <source>
        <dbReference type="ARBA" id="ARBA00022729"/>
    </source>
</evidence>
<dbReference type="SMART" id="SM00407">
    <property type="entry name" value="IGc1"/>
    <property type="match status" value="1"/>
</dbReference>
<dbReference type="Gene3D" id="2.60.40.10">
    <property type="entry name" value="Immunoglobulins"/>
    <property type="match status" value="2"/>
</dbReference>
<gene>
    <name evidence="10" type="primary">LOC103911752</name>
</gene>
<evidence type="ECO:0000256" key="7">
    <source>
        <dbReference type="ARBA" id="ARBA00023180"/>
    </source>
</evidence>
<dbReference type="PANTHER" id="PTHR11494:SF9">
    <property type="entry name" value="SI:DKEY-1H24.6"/>
    <property type="match status" value="1"/>
</dbReference>
<dbReference type="RefSeq" id="XP_068080076.2">
    <property type="nucleotide sequence ID" value="XM_068223975.2"/>
</dbReference>
<dbReference type="InterPro" id="IPR003597">
    <property type="entry name" value="Ig_C1-set"/>
</dbReference>